<dbReference type="GO" id="GO:0019905">
    <property type="term" value="F:syntaxin binding"/>
    <property type="evidence" value="ECO:0007669"/>
    <property type="project" value="TreeGrafter"/>
</dbReference>
<feature type="compositionally biased region" description="Basic and acidic residues" evidence="2">
    <location>
        <begin position="1"/>
        <end position="10"/>
    </location>
</feature>
<dbReference type="EMBL" id="GEEE01009149">
    <property type="protein sequence ID" value="JAP54076.1"/>
    <property type="molecule type" value="Transcribed_RNA"/>
</dbReference>
<reference evidence="4" key="1">
    <citation type="submission" date="2016-01" db="EMBL/GenBank/DDBJ databases">
        <title>Reference transcriptome for the parasite Schistocephalus solidus: insights into the molecular evolution of parasitism.</title>
        <authorList>
            <person name="Hebert F.O."/>
            <person name="Grambauer S."/>
            <person name="Barber I."/>
            <person name="Landry C.R."/>
            <person name="Aubin-Horth N."/>
        </authorList>
    </citation>
    <scope>NUCLEOTIDE SEQUENCE</scope>
</reference>
<feature type="region of interest" description="Disordered" evidence="2">
    <location>
        <begin position="114"/>
        <end position="136"/>
    </location>
</feature>
<feature type="compositionally biased region" description="Polar residues" evidence="2">
    <location>
        <begin position="29"/>
        <end position="50"/>
    </location>
</feature>
<evidence type="ECO:0000313" key="4">
    <source>
        <dbReference type="EMBL" id="JAP54076.1"/>
    </source>
</evidence>
<evidence type="ECO:0000256" key="2">
    <source>
        <dbReference type="SAM" id="MobiDB-lite"/>
    </source>
</evidence>
<gene>
    <name evidence="4" type="primary">SNA29</name>
    <name evidence="4" type="ORF">TR99387</name>
</gene>
<dbReference type="Gene3D" id="1.20.5.110">
    <property type="match status" value="2"/>
</dbReference>
<evidence type="ECO:0000256" key="1">
    <source>
        <dbReference type="ARBA" id="ARBA00009480"/>
    </source>
</evidence>
<dbReference type="InterPro" id="IPR000727">
    <property type="entry name" value="T_SNARE_dom"/>
</dbReference>
<proteinExistence type="inferred from homology"/>
<comment type="similarity">
    <text evidence="1">Belongs to the SNAP-25 family.</text>
</comment>
<dbReference type="GO" id="GO:0031629">
    <property type="term" value="P:synaptic vesicle fusion to presynaptic active zone membrane"/>
    <property type="evidence" value="ECO:0007669"/>
    <property type="project" value="TreeGrafter"/>
</dbReference>
<dbReference type="PANTHER" id="PTHR19305:SF9">
    <property type="entry name" value="SYNAPTOSOMAL-ASSOCIATED PROTEIN 29"/>
    <property type="match status" value="1"/>
</dbReference>
<dbReference type="CDD" id="cd15856">
    <property type="entry name" value="SNARE_SNAP29C"/>
    <property type="match status" value="1"/>
</dbReference>
<accession>A0A0X3Q3H8</accession>
<dbReference type="GO" id="GO:0005886">
    <property type="term" value="C:plasma membrane"/>
    <property type="evidence" value="ECO:0007669"/>
    <property type="project" value="TreeGrafter"/>
</dbReference>
<dbReference type="GO" id="GO:0005484">
    <property type="term" value="F:SNAP receptor activity"/>
    <property type="evidence" value="ECO:0007669"/>
    <property type="project" value="TreeGrafter"/>
</dbReference>
<sequence>MSRNPFDHDVTPWGRGPNSGNSLDEHFHQNTNISVSINSPQSRALASQQRALASISNSERVGLGTLEELNEQGEKLSRTEARVKEISELQKQGQQNINSLSSFFGGFKNLFSKKQSESIPKSPPPSRTGSNLSNVSPALIQPDFRRSSEFSHRSYSQPAMTVPSQTADADFENNLSQMAVGMARLKELASTMNTELKAQNEQLDRLQPAIDRVSSTTVEQNRQMNKLLGRKAPS</sequence>
<dbReference type="PANTHER" id="PTHR19305">
    <property type="entry name" value="SYNAPTOSOMAL ASSOCIATED PROTEIN"/>
    <property type="match status" value="1"/>
</dbReference>
<dbReference type="GO" id="GO:0016082">
    <property type="term" value="P:synaptic vesicle priming"/>
    <property type="evidence" value="ECO:0007669"/>
    <property type="project" value="TreeGrafter"/>
</dbReference>
<feature type="region of interest" description="Disordered" evidence="2">
    <location>
        <begin position="1"/>
        <end position="50"/>
    </location>
</feature>
<dbReference type="GO" id="GO:0098793">
    <property type="term" value="C:presynapse"/>
    <property type="evidence" value="ECO:0007669"/>
    <property type="project" value="GOC"/>
</dbReference>
<protein>
    <submittedName>
        <fullName evidence="4">Soluble NSF attachment protein 29</fullName>
    </submittedName>
</protein>
<feature type="compositionally biased region" description="Polar residues" evidence="2">
    <location>
        <begin position="213"/>
        <end position="224"/>
    </location>
</feature>
<evidence type="ECO:0000259" key="3">
    <source>
        <dbReference type="PROSITE" id="PS50192"/>
    </source>
</evidence>
<feature type="region of interest" description="Disordered" evidence="2">
    <location>
        <begin position="207"/>
        <end position="234"/>
    </location>
</feature>
<feature type="domain" description="T-SNARE coiled-coil homology" evidence="3">
    <location>
        <begin position="165"/>
        <end position="227"/>
    </location>
</feature>
<dbReference type="AlphaFoldDB" id="A0A0X3Q3H8"/>
<dbReference type="GO" id="GO:0031201">
    <property type="term" value="C:SNARE complex"/>
    <property type="evidence" value="ECO:0007669"/>
    <property type="project" value="TreeGrafter"/>
</dbReference>
<name>A0A0X3Q3H8_SCHSO</name>
<feature type="compositionally biased region" description="Polar residues" evidence="2">
    <location>
        <begin position="127"/>
        <end position="136"/>
    </location>
</feature>
<organism evidence="4">
    <name type="scientific">Schistocephalus solidus</name>
    <name type="common">Tapeworm</name>
    <dbReference type="NCBI Taxonomy" id="70667"/>
    <lineage>
        <taxon>Eukaryota</taxon>
        <taxon>Metazoa</taxon>
        <taxon>Spiralia</taxon>
        <taxon>Lophotrochozoa</taxon>
        <taxon>Platyhelminthes</taxon>
        <taxon>Cestoda</taxon>
        <taxon>Eucestoda</taxon>
        <taxon>Diphyllobothriidea</taxon>
        <taxon>Diphyllobothriidae</taxon>
        <taxon>Schistocephalus</taxon>
    </lineage>
</organism>
<dbReference type="SUPFAM" id="SSF58038">
    <property type="entry name" value="SNARE fusion complex"/>
    <property type="match status" value="2"/>
</dbReference>
<dbReference type="SMART" id="SM00397">
    <property type="entry name" value="t_SNARE"/>
    <property type="match status" value="2"/>
</dbReference>
<dbReference type="PROSITE" id="PS50192">
    <property type="entry name" value="T_SNARE"/>
    <property type="match status" value="1"/>
</dbReference>